<evidence type="ECO:0000313" key="1">
    <source>
        <dbReference type="EMBL" id="REF27321.1"/>
    </source>
</evidence>
<dbReference type="RefSeq" id="WP_038269427.1">
    <property type="nucleotide sequence ID" value="NZ_QTUB01000001.1"/>
</dbReference>
<protein>
    <submittedName>
        <fullName evidence="1">Uncharacterized protein</fullName>
    </submittedName>
</protein>
<name>A0A3D9URL5_9GAMM</name>
<gene>
    <name evidence="1" type="ORF">BDD26_2088</name>
</gene>
<accession>A0A3D9URL5</accession>
<dbReference type="Proteomes" id="UP000256294">
    <property type="component" value="Unassembled WGS sequence"/>
</dbReference>
<comment type="caution">
    <text evidence="1">The sequence shown here is derived from an EMBL/GenBank/DDBJ whole genome shotgun (WGS) entry which is preliminary data.</text>
</comment>
<dbReference type="AlphaFoldDB" id="A0A3D9URL5"/>
<organism evidence="1 2">
    <name type="scientific">Xenorhabdus cabanillasii</name>
    <dbReference type="NCBI Taxonomy" id="351673"/>
    <lineage>
        <taxon>Bacteria</taxon>
        <taxon>Pseudomonadati</taxon>
        <taxon>Pseudomonadota</taxon>
        <taxon>Gammaproteobacteria</taxon>
        <taxon>Enterobacterales</taxon>
        <taxon>Morganellaceae</taxon>
        <taxon>Xenorhabdus</taxon>
    </lineage>
</organism>
<keyword evidence="2" id="KW-1185">Reference proteome</keyword>
<reference evidence="1 2" key="1">
    <citation type="submission" date="2018-08" db="EMBL/GenBank/DDBJ databases">
        <title>Genomic Encyclopedia of Archaeal and Bacterial Type Strains, Phase II (KMG-II): from individual species to whole genera.</title>
        <authorList>
            <person name="Goeker M."/>
        </authorList>
    </citation>
    <scope>NUCLEOTIDE SEQUENCE [LARGE SCALE GENOMIC DNA]</scope>
    <source>
        <strain evidence="1 2">DSM 17905</strain>
    </source>
</reference>
<sequence length="102" mass="11290">MNKNEKDSNNIEEQQSSVSGYVSSIHVASPVSSNISVKIVDEYNRTLLEDGLLTYGIYSSPGTQLLRVLELALIHNKKVKVTKHIHEGTTFIDHIALLGDLI</sequence>
<dbReference type="EMBL" id="QTUB01000001">
    <property type="protein sequence ID" value="REF27321.1"/>
    <property type="molecule type" value="Genomic_DNA"/>
</dbReference>
<proteinExistence type="predicted"/>
<evidence type="ECO:0000313" key="2">
    <source>
        <dbReference type="Proteomes" id="UP000256294"/>
    </source>
</evidence>